<keyword evidence="4" id="KW-1185">Reference proteome</keyword>
<keyword evidence="1" id="KW-1133">Transmembrane helix</keyword>
<evidence type="ECO:0000256" key="2">
    <source>
        <dbReference type="SAM" id="SignalP"/>
    </source>
</evidence>
<sequence>MKAMTWKRPAAALAGIACLAMPLAGLTAAAPAQAADAPACSGYDRPAGSDTDLNVRLPVCDTSLPVDVTPAGQTVGGQIHGKYTNFEFDTQSIDMGSVRFDQNWTSGDSGMVDAAIEQKVPTRIGATFTVPDLGTWIAGNGLPQSVSARFTVTEWNGGSVRWYHKDGSGGTVYEKGLTFVSDGGIKLLQCANGQPTGCGTGYPKDAPQPAFDASKRLGLTVRVDFLDSKGDPIQVSGYTTFENLDGDRYGIWWGGDPDNIKWEPYMHVGVEPLKGFDRLILPSTGTSTGDLTRFGRNGVAGDRTFAYTYRAGYPDPNNPNQVYGHSDVTSDKALADSSQAAHRFAALFDASSLTFSYTSGQEGAMYIGSDAIEQDGVHRVSWTAVDQNGNPLPQLSGQSGGFTDASGRTLDAAAVRYGTQWRLTAPKAPDGYTLEKVDGDVTSSSPQDPGAVASGTMGPRDQAVVLHYRAAASRIDFQPGDTHVTGTVRPLDGLYGDEATLPDATGYVWAHHTFTVWKAPDGAEHRAGDKLSYPLGGVTLTAQWRTWTYTIHYDNGATDAAGDMADQPMTFDTAGRLTANAYTRQGWRFTGWKGPDGTILKDAQEVTDLAAADGETVTLTAQWQRVGTSTLPSTGAATGAGVLLASGLLTAGGLIARRMRRSR</sequence>
<proteinExistence type="predicted"/>
<protein>
    <submittedName>
        <fullName evidence="3">Uncharacterized protein</fullName>
    </submittedName>
</protein>
<dbReference type="InterPro" id="IPR013378">
    <property type="entry name" value="InlB-like_B-rpt"/>
</dbReference>
<dbReference type="AlphaFoldDB" id="A0A261FJH3"/>
<name>A0A261FJH3_9BIFI</name>
<feature type="transmembrane region" description="Helical" evidence="1">
    <location>
        <begin position="635"/>
        <end position="656"/>
    </location>
</feature>
<keyword evidence="1" id="KW-0812">Transmembrane</keyword>
<dbReference type="Proteomes" id="UP000216444">
    <property type="component" value="Unassembled WGS sequence"/>
</dbReference>
<dbReference type="EMBL" id="MWWV01000001">
    <property type="protein sequence ID" value="OZG59320.1"/>
    <property type="molecule type" value="Genomic_DNA"/>
</dbReference>
<keyword evidence="1" id="KW-0472">Membrane</keyword>
<feature type="chain" id="PRO_5012175799" evidence="2">
    <location>
        <begin position="35"/>
        <end position="663"/>
    </location>
</feature>
<keyword evidence="2" id="KW-0732">Signal</keyword>
<feature type="signal peptide" evidence="2">
    <location>
        <begin position="1"/>
        <end position="34"/>
    </location>
</feature>
<evidence type="ECO:0000256" key="1">
    <source>
        <dbReference type="SAM" id="Phobius"/>
    </source>
</evidence>
<comment type="caution">
    <text evidence="3">The sequence shown here is derived from an EMBL/GenBank/DDBJ whole genome shotgun (WGS) entry which is preliminary data.</text>
</comment>
<accession>A0A261FJH3</accession>
<organism evidence="3 4">
    <name type="scientific">Bifidobacterium tissieri</name>
    <dbReference type="NCBI Taxonomy" id="1630162"/>
    <lineage>
        <taxon>Bacteria</taxon>
        <taxon>Bacillati</taxon>
        <taxon>Actinomycetota</taxon>
        <taxon>Actinomycetes</taxon>
        <taxon>Bifidobacteriales</taxon>
        <taxon>Bifidobacteriaceae</taxon>
        <taxon>Bifidobacterium</taxon>
    </lineage>
</organism>
<evidence type="ECO:0000313" key="4">
    <source>
        <dbReference type="Proteomes" id="UP000216444"/>
    </source>
</evidence>
<dbReference type="NCBIfam" id="TIGR02543">
    <property type="entry name" value="List_Bact_rpt"/>
    <property type="match status" value="1"/>
</dbReference>
<evidence type="ECO:0000313" key="3">
    <source>
        <dbReference type="EMBL" id="OZG59320.1"/>
    </source>
</evidence>
<gene>
    <name evidence="3" type="ORF">BTIS_0051</name>
</gene>
<reference evidence="3 4" key="1">
    <citation type="journal article" date="2017" name="BMC Genomics">
        <title>Comparative genomic and phylogenomic analyses of the Bifidobacteriaceae family.</title>
        <authorList>
            <person name="Lugli G.A."/>
            <person name="Milani C."/>
            <person name="Turroni F."/>
            <person name="Duranti S."/>
            <person name="Mancabelli L."/>
            <person name="Mangifesta M."/>
            <person name="Ferrario C."/>
            <person name="Modesto M."/>
            <person name="Mattarelli P."/>
            <person name="Jiri K."/>
            <person name="van Sinderen D."/>
            <person name="Ventura M."/>
        </authorList>
    </citation>
    <scope>NUCLEOTIDE SEQUENCE [LARGE SCALE GENOMIC DNA]</scope>
    <source>
        <strain evidence="3 4">DSM 100201</strain>
    </source>
</reference>